<name>A0A1U7J4R8_9CYAN</name>
<accession>A0A1U7J4R8</accession>
<feature type="compositionally biased region" description="Basic and acidic residues" evidence="1">
    <location>
        <begin position="1"/>
        <end position="47"/>
    </location>
</feature>
<reference evidence="2 3" key="1">
    <citation type="submission" date="2016-11" db="EMBL/GenBank/DDBJ databases">
        <title>Draft Genome Sequences of Nine Cyanobacterial Strains from Diverse Habitats.</title>
        <authorList>
            <person name="Zhu T."/>
            <person name="Hou S."/>
            <person name="Lu X."/>
            <person name="Hess W.R."/>
        </authorList>
    </citation>
    <scope>NUCLEOTIDE SEQUENCE [LARGE SCALE GENOMIC DNA]</scope>
    <source>
        <strain evidence="2 3">NIES-30</strain>
    </source>
</reference>
<protein>
    <submittedName>
        <fullName evidence="2">Uncharacterized protein</fullName>
    </submittedName>
</protein>
<organism evidence="2 3">
    <name type="scientific">Phormidium tenue NIES-30</name>
    <dbReference type="NCBI Taxonomy" id="549789"/>
    <lineage>
        <taxon>Bacteria</taxon>
        <taxon>Bacillati</taxon>
        <taxon>Cyanobacteriota</taxon>
        <taxon>Cyanophyceae</taxon>
        <taxon>Oscillatoriophycideae</taxon>
        <taxon>Oscillatoriales</taxon>
        <taxon>Oscillatoriaceae</taxon>
        <taxon>Phormidium</taxon>
    </lineage>
</organism>
<dbReference type="EMBL" id="MRCG01000009">
    <property type="protein sequence ID" value="OKH47469.1"/>
    <property type="molecule type" value="Genomic_DNA"/>
</dbReference>
<evidence type="ECO:0000313" key="2">
    <source>
        <dbReference type="EMBL" id="OKH47469.1"/>
    </source>
</evidence>
<keyword evidence="3" id="KW-1185">Reference proteome</keyword>
<comment type="caution">
    <text evidence="2">The sequence shown here is derived from an EMBL/GenBank/DDBJ whole genome shotgun (WGS) entry which is preliminary data.</text>
</comment>
<dbReference type="OrthoDB" id="583480at2"/>
<sequence>MDKSDDQARERLAQQRQHADHNHDNLLSRSDAELHESPAASVEEKARQAMAKQRHHQDHTADTLLERSEEEVHES</sequence>
<dbReference type="Proteomes" id="UP000185557">
    <property type="component" value="Unassembled WGS sequence"/>
</dbReference>
<dbReference type="AlphaFoldDB" id="A0A1U7J4R8"/>
<evidence type="ECO:0000313" key="3">
    <source>
        <dbReference type="Proteomes" id="UP000185557"/>
    </source>
</evidence>
<evidence type="ECO:0000256" key="1">
    <source>
        <dbReference type="SAM" id="MobiDB-lite"/>
    </source>
</evidence>
<feature type="compositionally biased region" description="Basic and acidic residues" evidence="1">
    <location>
        <begin position="58"/>
        <end position="67"/>
    </location>
</feature>
<dbReference type="RefSeq" id="WP_073608946.1">
    <property type="nucleotide sequence ID" value="NZ_MRCG01000009.1"/>
</dbReference>
<gene>
    <name evidence="2" type="ORF">NIES30_13490</name>
</gene>
<proteinExistence type="predicted"/>
<feature type="region of interest" description="Disordered" evidence="1">
    <location>
        <begin position="1"/>
        <end position="75"/>
    </location>
</feature>